<feature type="transmembrane region" description="Helical" evidence="7">
    <location>
        <begin position="250"/>
        <end position="272"/>
    </location>
</feature>
<dbReference type="CDD" id="cd06261">
    <property type="entry name" value="TM_PBP2"/>
    <property type="match status" value="1"/>
</dbReference>
<accession>A0AAX4KZA7</accession>
<dbReference type="Proteomes" id="UP001432202">
    <property type="component" value="Chromosome"/>
</dbReference>
<evidence type="ECO:0000256" key="4">
    <source>
        <dbReference type="ARBA" id="ARBA00022692"/>
    </source>
</evidence>
<keyword evidence="6 7" id="KW-0472">Membrane</keyword>
<keyword evidence="3" id="KW-1003">Cell membrane</keyword>
<feature type="domain" description="ABC transmembrane type-1" evidence="8">
    <location>
        <begin position="83"/>
        <end position="271"/>
    </location>
</feature>
<gene>
    <name evidence="9" type="ORF">V6M85_07460</name>
</gene>
<protein>
    <submittedName>
        <fullName evidence="9">ABC transporter permease</fullName>
    </submittedName>
</protein>
<dbReference type="InterPro" id="IPR035906">
    <property type="entry name" value="MetI-like_sf"/>
</dbReference>
<dbReference type="PROSITE" id="PS50928">
    <property type="entry name" value="ABC_TM1"/>
    <property type="match status" value="1"/>
</dbReference>
<feature type="transmembrane region" description="Helical" evidence="7">
    <location>
        <begin position="12"/>
        <end position="35"/>
    </location>
</feature>
<dbReference type="RefSeq" id="WP_338598430.1">
    <property type="nucleotide sequence ID" value="NZ_CP146016.1"/>
</dbReference>
<dbReference type="EMBL" id="CP146016">
    <property type="protein sequence ID" value="WWQ59343.1"/>
    <property type="molecule type" value="Genomic_DNA"/>
</dbReference>
<dbReference type="GO" id="GO:0005886">
    <property type="term" value="C:plasma membrane"/>
    <property type="evidence" value="ECO:0007669"/>
    <property type="project" value="UniProtKB-SubCell"/>
</dbReference>
<keyword evidence="4 7" id="KW-0812">Transmembrane</keyword>
<dbReference type="PANTHER" id="PTHR43386:SF1">
    <property type="entry name" value="D,D-DIPEPTIDE TRANSPORT SYSTEM PERMEASE PROTEIN DDPC-RELATED"/>
    <property type="match status" value="1"/>
</dbReference>
<comment type="similarity">
    <text evidence="7">Belongs to the binding-protein-dependent transport system permease family.</text>
</comment>
<evidence type="ECO:0000256" key="5">
    <source>
        <dbReference type="ARBA" id="ARBA00022989"/>
    </source>
</evidence>
<keyword evidence="5 7" id="KW-1133">Transmembrane helix</keyword>
<evidence type="ECO:0000256" key="7">
    <source>
        <dbReference type="RuleBase" id="RU363032"/>
    </source>
</evidence>
<dbReference type="AlphaFoldDB" id="A0AAX4KZA7"/>
<dbReference type="GeneID" id="89336594"/>
<organism evidence="9 10">
    <name type="scientific">Sulfolobus tengchongensis</name>
    <dbReference type="NCBI Taxonomy" id="207809"/>
    <lineage>
        <taxon>Archaea</taxon>
        <taxon>Thermoproteota</taxon>
        <taxon>Thermoprotei</taxon>
        <taxon>Sulfolobales</taxon>
        <taxon>Sulfolobaceae</taxon>
        <taxon>Sulfolobus</taxon>
    </lineage>
</organism>
<reference evidence="9 10" key="1">
    <citation type="submission" date="2024-02" db="EMBL/GenBank/DDBJ databases">
        <title>STSV induces naive adaptation in Sulfolobus.</title>
        <authorList>
            <person name="Xiang X."/>
            <person name="Song M."/>
        </authorList>
    </citation>
    <scope>NUCLEOTIDE SEQUENCE [LARGE SCALE GENOMIC DNA]</scope>
    <source>
        <strain evidence="9 10">RT2</strain>
    </source>
</reference>
<keyword evidence="10" id="KW-1185">Reference proteome</keyword>
<dbReference type="Pfam" id="PF00528">
    <property type="entry name" value="BPD_transp_1"/>
    <property type="match status" value="1"/>
</dbReference>
<evidence type="ECO:0000313" key="9">
    <source>
        <dbReference type="EMBL" id="WWQ59343.1"/>
    </source>
</evidence>
<evidence type="ECO:0000259" key="8">
    <source>
        <dbReference type="PROSITE" id="PS50928"/>
    </source>
</evidence>
<dbReference type="GO" id="GO:0055085">
    <property type="term" value="P:transmembrane transport"/>
    <property type="evidence" value="ECO:0007669"/>
    <property type="project" value="InterPro"/>
</dbReference>
<dbReference type="SUPFAM" id="SSF161098">
    <property type="entry name" value="MetI-like"/>
    <property type="match status" value="1"/>
</dbReference>
<feature type="transmembrane region" description="Helical" evidence="7">
    <location>
        <begin position="85"/>
        <end position="108"/>
    </location>
</feature>
<evidence type="ECO:0000256" key="1">
    <source>
        <dbReference type="ARBA" id="ARBA00004651"/>
    </source>
</evidence>
<evidence type="ECO:0000313" key="10">
    <source>
        <dbReference type="Proteomes" id="UP001432202"/>
    </source>
</evidence>
<proteinExistence type="inferred from homology"/>
<dbReference type="InterPro" id="IPR050366">
    <property type="entry name" value="BP-dependent_transpt_permease"/>
</dbReference>
<evidence type="ECO:0000256" key="6">
    <source>
        <dbReference type="ARBA" id="ARBA00023136"/>
    </source>
</evidence>
<name>A0AAX4KZA7_9CREN</name>
<evidence type="ECO:0000256" key="3">
    <source>
        <dbReference type="ARBA" id="ARBA00022475"/>
    </source>
</evidence>
<dbReference type="Gene3D" id="1.10.3720.10">
    <property type="entry name" value="MetI-like"/>
    <property type="match status" value="1"/>
</dbReference>
<evidence type="ECO:0000256" key="2">
    <source>
        <dbReference type="ARBA" id="ARBA00022448"/>
    </source>
</evidence>
<keyword evidence="2 7" id="KW-0813">Transport</keyword>
<dbReference type="InterPro" id="IPR000515">
    <property type="entry name" value="MetI-like"/>
</dbReference>
<feature type="transmembrane region" description="Helical" evidence="7">
    <location>
        <begin position="206"/>
        <end position="226"/>
    </location>
</feature>
<sequence length="283" mass="30369">MQLTKYSQLIINVLNSVKGAVGLGIIVCFSLFPFLRPLITKYPPEAVGVGAPNQPPSSLHPFGTTSLGQDVLSQFLTGGLIPIEVGILTGILTSILVIVIGIPAGYYAAKYSGKFLTLITDIFLLIPALPLIILLGVYLGPSLLNQVLVLTLISWPFPARVVASQVMSLKERGFILSAKVIGASDTGIMFNEILPNVINLIISNSILVIIFAILFQAALSFLGLGVPTQPNWGNMLYYALQSGAIASGEWWWVLPPGIGIFMVAFAFSLLFLRLEEVLGLEVS</sequence>
<feature type="transmembrane region" description="Helical" evidence="7">
    <location>
        <begin position="115"/>
        <end position="137"/>
    </location>
</feature>
<comment type="subcellular location">
    <subcellularLocation>
        <location evidence="1 7">Cell membrane</location>
        <topology evidence="1 7">Multi-pass membrane protein</topology>
    </subcellularLocation>
</comment>
<dbReference type="PANTHER" id="PTHR43386">
    <property type="entry name" value="OLIGOPEPTIDE TRANSPORT SYSTEM PERMEASE PROTEIN APPC"/>
    <property type="match status" value="1"/>
</dbReference>
<feature type="transmembrane region" description="Helical" evidence="7">
    <location>
        <begin position="143"/>
        <end position="163"/>
    </location>
</feature>